<dbReference type="InterPro" id="IPR022800">
    <property type="entry name" value="Spt4/RpoE2_Znf"/>
</dbReference>
<sequence length="64" mass="7346">MKKLEKACKNCHLMTKNQTTCPKCKTHSLSEDYTGEVIIIDPTNSEMASYLKIHFPGKYALRVR</sequence>
<dbReference type="InterPro" id="IPR007178">
    <property type="entry name" value="Spt4_arch"/>
</dbReference>
<dbReference type="HAMAP" id="MF_00949">
    <property type="entry name" value="Spt4_arch"/>
    <property type="match status" value="1"/>
</dbReference>
<gene>
    <name evidence="3" type="ORF">S01H4_41326</name>
</gene>
<protein>
    <recommendedName>
        <fullName evidence="2">Spt4/RpoE2 zinc finger domain-containing protein</fullName>
    </recommendedName>
</protein>
<organism evidence="3">
    <name type="scientific">marine sediment metagenome</name>
    <dbReference type="NCBI Taxonomy" id="412755"/>
    <lineage>
        <taxon>unclassified sequences</taxon>
        <taxon>metagenomes</taxon>
        <taxon>ecological metagenomes</taxon>
    </lineage>
</organism>
<dbReference type="Pfam" id="PF06093">
    <property type="entry name" value="Spt4"/>
    <property type="match status" value="1"/>
</dbReference>
<proteinExistence type="inferred from homology"/>
<evidence type="ECO:0000256" key="1">
    <source>
        <dbReference type="ARBA" id="ARBA00023163"/>
    </source>
</evidence>
<evidence type="ECO:0000313" key="3">
    <source>
        <dbReference type="EMBL" id="GAG98325.1"/>
    </source>
</evidence>
<accession>X1BTB9</accession>
<evidence type="ECO:0000259" key="2">
    <source>
        <dbReference type="SMART" id="SM01389"/>
    </source>
</evidence>
<dbReference type="PANTHER" id="PTHR40704">
    <property type="entry name" value="TRANSCRIPTION ELONGATION FACTOR SPT4"/>
    <property type="match status" value="1"/>
</dbReference>
<dbReference type="NCBIfam" id="NF041664">
    <property type="entry name" value="RNAP_arch_Epp"/>
    <property type="match status" value="1"/>
</dbReference>
<dbReference type="AlphaFoldDB" id="X1BTB9"/>
<dbReference type="SMART" id="SM01389">
    <property type="entry name" value="Spt4"/>
    <property type="match status" value="1"/>
</dbReference>
<dbReference type="EMBL" id="BART01022593">
    <property type="protein sequence ID" value="GAG98325.1"/>
    <property type="molecule type" value="Genomic_DNA"/>
</dbReference>
<dbReference type="GO" id="GO:0006355">
    <property type="term" value="P:regulation of DNA-templated transcription"/>
    <property type="evidence" value="ECO:0007669"/>
    <property type="project" value="InterPro"/>
</dbReference>
<dbReference type="Gene3D" id="2.20.28.90">
    <property type="match status" value="1"/>
</dbReference>
<name>X1BTB9_9ZZZZ</name>
<dbReference type="InterPro" id="IPR038589">
    <property type="entry name" value="Spt4_dom_sf"/>
</dbReference>
<feature type="domain" description="Spt4/RpoE2 zinc finger" evidence="2">
    <location>
        <begin position="5"/>
        <end position="64"/>
    </location>
</feature>
<reference evidence="3" key="1">
    <citation type="journal article" date="2014" name="Front. Microbiol.">
        <title>High frequency of phylogenetically diverse reductive dehalogenase-homologous genes in deep subseafloor sedimentary metagenomes.</title>
        <authorList>
            <person name="Kawai M."/>
            <person name="Futagami T."/>
            <person name="Toyoda A."/>
            <person name="Takaki Y."/>
            <person name="Nishi S."/>
            <person name="Hori S."/>
            <person name="Arai W."/>
            <person name="Tsubouchi T."/>
            <person name="Morono Y."/>
            <person name="Uchiyama I."/>
            <person name="Ito T."/>
            <person name="Fujiyama A."/>
            <person name="Inagaki F."/>
            <person name="Takami H."/>
        </authorList>
    </citation>
    <scope>NUCLEOTIDE SEQUENCE</scope>
    <source>
        <strain evidence="3">Expedition CK06-06</strain>
    </source>
</reference>
<dbReference type="SUPFAM" id="SSF63393">
    <property type="entry name" value="RNA polymerase subunits"/>
    <property type="match status" value="1"/>
</dbReference>
<dbReference type="PANTHER" id="PTHR40704:SF1">
    <property type="entry name" value="TRANSCRIPTION ELONGATION FACTOR SPT4"/>
    <property type="match status" value="1"/>
</dbReference>
<dbReference type="InterPro" id="IPR029040">
    <property type="entry name" value="RPABC4/Spt4"/>
</dbReference>
<keyword evidence="1" id="KW-0804">Transcription</keyword>
<comment type="caution">
    <text evidence="3">The sequence shown here is derived from an EMBL/GenBank/DDBJ whole genome shotgun (WGS) entry which is preliminary data.</text>
</comment>